<evidence type="ECO:0000313" key="2">
    <source>
        <dbReference type="EMBL" id="SEG47680.1"/>
    </source>
</evidence>
<evidence type="ECO:0000313" key="3">
    <source>
        <dbReference type="Proteomes" id="UP000236723"/>
    </source>
</evidence>
<evidence type="ECO:0000256" key="1">
    <source>
        <dbReference type="SAM" id="MobiDB-lite"/>
    </source>
</evidence>
<proteinExistence type="predicted"/>
<dbReference type="AlphaFoldDB" id="A0A1H6AHF2"/>
<name>A0A1H6AHF2_9ACTN</name>
<organism evidence="2 3">
    <name type="scientific">Thermomonospora echinospora</name>
    <dbReference type="NCBI Taxonomy" id="1992"/>
    <lineage>
        <taxon>Bacteria</taxon>
        <taxon>Bacillati</taxon>
        <taxon>Actinomycetota</taxon>
        <taxon>Actinomycetes</taxon>
        <taxon>Streptosporangiales</taxon>
        <taxon>Thermomonosporaceae</taxon>
        <taxon>Thermomonospora</taxon>
    </lineage>
</organism>
<dbReference type="RefSeq" id="WP_146087387.1">
    <property type="nucleotide sequence ID" value="NZ_FNVO01000005.1"/>
</dbReference>
<dbReference type="OrthoDB" id="3403021at2"/>
<sequence length="137" mass="14236">MLTASRRAPGDGRPGKRPHPGASALLARGCWGAALLVAPGLLLRASAGRPTSPADRWVLRVLGLRHLVQAGLYVRHPTPVACAVGGAVDVLHVASCLAVAPFASRWRRPALADAVVESALTVSTIRGLRPERSSSGE</sequence>
<reference evidence="3" key="1">
    <citation type="submission" date="2016-10" db="EMBL/GenBank/DDBJ databases">
        <authorList>
            <person name="Varghese N."/>
            <person name="Submissions S."/>
        </authorList>
    </citation>
    <scope>NUCLEOTIDE SEQUENCE [LARGE SCALE GENOMIC DNA]</scope>
    <source>
        <strain evidence="3">DSM 43163</strain>
    </source>
</reference>
<feature type="region of interest" description="Disordered" evidence="1">
    <location>
        <begin position="1"/>
        <end position="20"/>
    </location>
</feature>
<protein>
    <submittedName>
        <fullName evidence="2">Uncharacterized protein</fullName>
    </submittedName>
</protein>
<dbReference type="EMBL" id="FNVO01000005">
    <property type="protein sequence ID" value="SEG47680.1"/>
    <property type="molecule type" value="Genomic_DNA"/>
</dbReference>
<gene>
    <name evidence="2" type="ORF">SAMN04489712_105434</name>
</gene>
<accession>A0A1H6AHF2</accession>
<dbReference type="Proteomes" id="UP000236723">
    <property type="component" value="Unassembled WGS sequence"/>
</dbReference>
<keyword evidence="3" id="KW-1185">Reference proteome</keyword>